<dbReference type="GO" id="GO:0005576">
    <property type="term" value="C:extracellular region"/>
    <property type="evidence" value="ECO:0007669"/>
    <property type="project" value="UniProtKB-SubCell"/>
</dbReference>
<evidence type="ECO:0000256" key="5">
    <source>
        <dbReference type="ARBA" id="ARBA00023326"/>
    </source>
</evidence>
<evidence type="ECO:0000256" key="2">
    <source>
        <dbReference type="ARBA" id="ARBA00022525"/>
    </source>
</evidence>
<keyword evidence="2" id="KW-0964">Secreted</keyword>
<protein>
    <submittedName>
        <fullName evidence="7">Chitin-binding protein</fullName>
    </submittedName>
</protein>
<dbReference type="OrthoDB" id="2702399at2"/>
<gene>
    <name evidence="7" type="ORF">BCM02_101772</name>
</gene>
<dbReference type="Gene3D" id="2.70.50.50">
    <property type="entry name" value="chitin-binding protein cbp21"/>
    <property type="match status" value="1"/>
</dbReference>
<reference evidence="7 8" key="1">
    <citation type="submission" date="2019-07" db="EMBL/GenBank/DDBJ databases">
        <title>Genomic Encyclopedia of Type Strains, Phase III (KMG-III): the genomes of soil and plant-associated and newly described type strains.</title>
        <authorList>
            <person name="Whitman W."/>
        </authorList>
    </citation>
    <scope>NUCLEOTIDE SEQUENCE [LARGE SCALE GENOMIC DNA]</scope>
    <source>
        <strain evidence="7 8">BL24</strain>
    </source>
</reference>
<dbReference type="AlphaFoldDB" id="A0A5S5CMC7"/>
<name>A0A5S5CMC7_9BACL</name>
<sequence length="344" mass="35974">MTLRFADQALLRKMIVAGGVMFLVALSMVLFTNNKASAHGYIEGPASRAALCKSGANTNCGQIVYEPQSLEAPKGWPAAGPADGKIASAGGAFPNLDEQSSTRWSKVNLQAGPVTFQWKLTANHATASWKYYITKDGWDQNAPLSRNSFNLTPFCDIPYNGVKPPTNYASSCNLPAKSGYHVILAVWEVADTANAFYNVIDANFGGGTTNPGLGTPTGLAASSVTNTSLTLSWTAVSGATSYEVYRNGALVGTSTTTSFANSGLTAGTSYSFTVKAKNATTTSAASSALTVSTTGGTTTTNPAWSSTAVYLGGAKVSYNGNNYEAKWWTQGETPGSADVWKLIP</sequence>
<dbReference type="Gene3D" id="2.60.40.10">
    <property type="entry name" value="Immunoglobulins"/>
    <property type="match status" value="1"/>
</dbReference>
<dbReference type="PANTHER" id="PTHR34823">
    <property type="entry name" value="GLCNAC-BINDING PROTEIN A"/>
    <property type="match status" value="1"/>
</dbReference>
<dbReference type="RefSeq" id="WP_148927691.1">
    <property type="nucleotide sequence ID" value="NZ_VNHS01000001.1"/>
</dbReference>
<proteinExistence type="predicted"/>
<dbReference type="InterPro" id="IPR014756">
    <property type="entry name" value="Ig_E-set"/>
</dbReference>
<dbReference type="GO" id="GO:0004553">
    <property type="term" value="F:hydrolase activity, hydrolyzing O-glycosyl compounds"/>
    <property type="evidence" value="ECO:0007669"/>
    <property type="project" value="InterPro"/>
</dbReference>
<evidence type="ECO:0000313" key="7">
    <source>
        <dbReference type="EMBL" id="TYP79651.1"/>
    </source>
</evidence>
<dbReference type="SMART" id="SM00060">
    <property type="entry name" value="FN3"/>
    <property type="match status" value="1"/>
</dbReference>
<comment type="subcellular location">
    <subcellularLocation>
        <location evidence="1">Secreted</location>
    </subcellularLocation>
</comment>
<accession>A0A5S5CMC7</accession>
<comment type="caution">
    <text evidence="7">The sequence shown here is derived from an EMBL/GenBank/DDBJ whole genome shotgun (WGS) entry which is preliminary data.</text>
</comment>
<dbReference type="Proteomes" id="UP000323257">
    <property type="component" value="Unassembled WGS sequence"/>
</dbReference>
<feature type="domain" description="Fibronectin type-III" evidence="6">
    <location>
        <begin position="215"/>
        <end position="296"/>
    </location>
</feature>
<dbReference type="Gene3D" id="2.10.10.20">
    <property type="entry name" value="Carbohydrate-binding module superfamily 5/12"/>
    <property type="match status" value="1"/>
</dbReference>
<keyword evidence="3" id="KW-0732">Signal</keyword>
<keyword evidence="4" id="KW-0378">Hydrolase</keyword>
<dbReference type="PROSITE" id="PS50853">
    <property type="entry name" value="FN3"/>
    <property type="match status" value="1"/>
</dbReference>
<evidence type="ECO:0000313" key="8">
    <source>
        <dbReference type="Proteomes" id="UP000323257"/>
    </source>
</evidence>
<dbReference type="SUPFAM" id="SSF51055">
    <property type="entry name" value="Carbohydrate binding domain"/>
    <property type="match status" value="1"/>
</dbReference>
<dbReference type="GO" id="GO:0030246">
    <property type="term" value="F:carbohydrate binding"/>
    <property type="evidence" value="ECO:0007669"/>
    <property type="project" value="InterPro"/>
</dbReference>
<dbReference type="GO" id="GO:0000272">
    <property type="term" value="P:polysaccharide catabolic process"/>
    <property type="evidence" value="ECO:0007669"/>
    <property type="project" value="UniProtKB-KW"/>
</dbReference>
<evidence type="ECO:0000256" key="4">
    <source>
        <dbReference type="ARBA" id="ARBA00022801"/>
    </source>
</evidence>
<dbReference type="SUPFAM" id="SSF81296">
    <property type="entry name" value="E set domains"/>
    <property type="match status" value="1"/>
</dbReference>
<evidence type="ECO:0000256" key="3">
    <source>
        <dbReference type="ARBA" id="ARBA00022729"/>
    </source>
</evidence>
<dbReference type="InterPro" id="IPR036573">
    <property type="entry name" value="CBM_sf_5/12"/>
</dbReference>
<dbReference type="CDD" id="cd21177">
    <property type="entry name" value="LPMO_AA10"/>
    <property type="match status" value="1"/>
</dbReference>
<dbReference type="FunFam" id="2.70.50.50:FF:000001">
    <property type="entry name" value="Chitin-binding protein"/>
    <property type="match status" value="1"/>
</dbReference>
<organism evidence="7 8">
    <name type="scientific">Paenibacillus methanolicus</name>
    <dbReference type="NCBI Taxonomy" id="582686"/>
    <lineage>
        <taxon>Bacteria</taxon>
        <taxon>Bacillati</taxon>
        <taxon>Bacillota</taxon>
        <taxon>Bacilli</taxon>
        <taxon>Bacillales</taxon>
        <taxon>Paenibacillaceae</taxon>
        <taxon>Paenibacillus</taxon>
    </lineage>
</organism>
<dbReference type="InterPro" id="IPR051024">
    <property type="entry name" value="GlcNAc_Chitin_IntDeg"/>
</dbReference>
<dbReference type="InterPro" id="IPR003961">
    <property type="entry name" value="FN3_dom"/>
</dbReference>
<dbReference type="InterPro" id="IPR004302">
    <property type="entry name" value="Cellulose/chitin-bd_N"/>
</dbReference>
<dbReference type="InterPro" id="IPR036116">
    <property type="entry name" value="FN3_sf"/>
</dbReference>
<dbReference type="SMART" id="SM00495">
    <property type="entry name" value="ChtBD3"/>
    <property type="match status" value="1"/>
</dbReference>
<keyword evidence="5" id="KW-0624">Polysaccharide degradation</keyword>
<dbReference type="CDD" id="cd00063">
    <property type="entry name" value="FN3"/>
    <property type="match status" value="1"/>
</dbReference>
<evidence type="ECO:0000259" key="6">
    <source>
        <dbReference type="PROSITE" id="PS50853"/>
    </source>
</evidence>
<dbReference type="PANTHER" id="PTHR34823:SF1">
    <property type="entry name" value="CHITIN-BINDING TYPE-4 DOMAIN-CONTAINING PROTEIN"/>
    <property type="match status" value="1"/>
</dbReference>
<dbReference type="InterPro" id="IPR013783">
    <property type="entry name" value="Ig-like_fold"/>
</dbReference>
<dbReference type="EMBL" id="VNHS01000001">
    <property type="protein sequence ID" value="TYP79651.1"/>
    <property type="molecule type" value="Genomic_DNA"/>
</dbReference>
<dbReference type="CDD" id="cd12215">
    <property type="entry name" value="ChiC_BD"/>
    <property type="match status" value="1"/>
</dbReference>
<evidence type="ECO:0000256" key="1">
    <source>
        <dbReference type="ARBA" id="ARBA00004613"/>
    </source>
</evidence>
<dbReference type="InterPro" id="IPR003610">
    <property type="entry name" value="CBM5/12"/>
</dbReference>
<dbReference type="SUPFAM" id="SSF49265">
    <property type="entry name" value="Fibronectin type III"/>
    <property type="match status" value="1"/>
</dbReference>
<dbReference type="Pfam" id="PF02839">
    <property type="entry name" value="CBM_5_12"/>
    <property type="match status" value="1"/>
</dbReference>
<keyword evidence="8" id="KW-1185">Reference proteome</keyword>
<dbReference type="Pfam" id="PF03067">
    <property type="entry name" value="LPMO_10"/>
    <property type="match status" value="1"/>
</dbReference>
<dbReference type="Pfam" id="PF00041">
    <property type="entry name" value="fn3"/>
    <property type="match status" value="1"/>
</dbReference>
<keyword evidence="5" id="KW-0119">Carbohydrate metabolism</keyword>